<evidence type="ECO:0000256" key="1">
    <source>
        <dbReference type="SAM" id="MobiDB-lite"/>
    </source>
</evidence>
<proteinExistence type="predicted"/>
<feature type="compositionally biased region" description="Pro residues" evidence="1">
    <location>
        <begin position="90"/>
        <end position="99"/>
    </location>
</feature>
<dbReference type="EMBL" id="JAFIMU010000017">
    <property type="protein sequence ID" value="MBN8233503.1"/>
    <property type="molecule type" value="Genomic_DNA"/>
</dbReference>
<name>A0ABS3DQ88_9BACT</name>
<feature type="compositionally biased region" description="Low complexity" evidence="1">
    <location>
        <begin position="100"/>
        <end position="109"/>
    </location>
</feature>
<sequence>MVPVALLLASSLQSQTPAPAPRPAAPPPPAAVRAPAPPAPPALPADAPAAERAAAAAERAAIAAERAAEASARLAEAIERLSEVTTRGPIAPPPPPAAPAPEAAAAAAAPEKKPSVWDVSVGLSLISLTGNASTLTVSGLASALRKTDKWIYSVKAFGAYGRSRPPQVEGEVESLSQVVALNAGVELRGDRRFTQEISGYLLAGVDTDHIKSVEARPYGEAGASIFWFDTKRDEKASVRETVLRTDFAFRYARETRFQYYPERVDLPDVDLGGPRFGALFRYGVSKDITFQEEAEILVSVISDSRILFSSQTQVMANLTDALALGVGFLVKSDSAPPPGKVSTDTALSFNLTVAL</sequence>
<dbReference type="InterPro" id="IPR007433">
    <property type="entry name" value="DUF481"/>
</dbReference>
<feature type="region of interest" description="Disordered" evidence="1">
    <location>
        <begin position="1"/>
        <end position="51"/>
    </location>
</feature>
<feature type="region of interest" description="Disordered" evidence="1">
    <location>
        <begin position="85"/>
        <end position="111"/>
    </location>
</feature>
<evidence type="ECO:0000313" key="3">
    <source>
        <dbReference type="Proteomes" id="UP000664052"/>
    </source>
</evidence>
<feature type="compositionally biased region" description="Pro residues" evidence="1">
    <location>
        <begin position="18"/>
        <end position="43"/>
    </location>
</feature>
<protein>
    <submittedName>
        <fullName evidence="2">DUF481 domain-containing protein</fullName>
    </submittedName>
</protein>
<comment type="caution">
    <text evidence="2">The sequence shown here is derived from an EMBL/GenBank/DDBJ whole genome shotgun (WGS) entry which is preliminary data.</text>
</comment>
<dbReference type="Proteomes" id="UP000664052">
    <property type="component" value="Unassembled WGS sequence"/>
</dbReference>
<keyword evidence="3" id="KW-1185">Reference proteome</keyword>
<organism evidence="2 3">
    <name type="scientific">Corallococcus macrosporus</name>
    <dbReference type="NCBI Taxonomy" id="35"/>
    <lineage>
        <taxon>Bacteria</taxon>
        <taxon>Pseudomonadati</taxon>
        <taxon>Myxococcota</taxon>
        <taxon>Myxococcia</taxon>
        <taxon>Myxococcales</taxon>
        <taxon>Cystobacterineae</taxon>
        <taxon>Myxococcaceae</taxon>
        <taxon>Corallococcus</taxon>
    </lineage>
</organism>
<dbReference type="RefSeq" id="WP_207058019.1">
    <property type="nucleotide sequence ID" value="NZ_JAFIMU010000017.1"/>
</dbReference>
<evidence type="ECO:0000313" key="2">
    <source>
        <dbReference type="EMBL" id="MBN8233503.1"/>
    </source>
</evidence>
<accession>A0ABS3DQ88</accession>
<dbReference type="Pfam" id="PF04338">
    <property type="entry name" value="DUF481"/>
    <property type="match status" value="1"/>
</dbReference>
<feature type="compositionally biased region" description="Low complexity" evidence="1">
    <location>
        <begin position="1"/>
        <end position="17"/>
    </location>
</feature>
<reference evidence="2 3" key="1">
    <citation type="submission" date="2021-02" db="EMBL/GenBank/DDBJ databases">
        <title>De Novo genome assembly of isolated myxobacteria.</title>
        <authorList>
            <person name="Stevens D.C."/>
        </authorList>
    </citation>
    <scope>NUCLEOTIDE SEQUENCE [LARGE SCALE GENOMIC DNA]</scope>
    <source>
        <strain evidence="2 3">ATCC 29039</strain>
    </source>
</reference>
<gene>
    <name evidence="2" type="ORF">JYK02_38885</name>
</gene>